<dbReference type="GO" id="GO:0004553">
    <property type="term" value="F:hydrolase activity, hydrolyzing O-glycosyl compounds"/>
    <property type="evidence" value="ECO:0007669"/>
    <property type="project" value="InterPro"/>
</dbReference>
<organism evidence="1 2">
    <name type="scientific">Pandoravirus kuranda</name>
    <dbReference type="NCBI Taxonomy" id="3019033"/>
    <lineage>
        <taxon>Viruses</taxon>
        <taxon>Pandoravirus</taxon>
    </lineage>
</organism>
<gene>
    <name evidence="1" type="ORF">pkur_cds_14</name>
</gene>
<protein>
    <submittedName>
        <fullName evidence="1">Beta-glucosidase</fullName>
    </submittedName>
</protein>
<dbReference type="EMBL" id="ON887157">
    <property type="protein sequence ID" value="WBR14189.1"/>
    <property type="molecule type" value="Genomic_DNA"/>
</dbReference>
<dbReference type="InterPro" id="IPR017853">
    <property type="entry name" value="GH"/>
</dbReference>
<sequence length="479" mass="51315">MACVYGEDALATGLAVDHDDMPDCSDLLRRGVRTYRFPVRWHRAIASTTFYHDEPAVDRVDDRGDGDDDGGLVVSVLGPRSVSFERDALDGADVAFWPHDDPRWHHVDAAAWQGLPMTRVLIEAAGMRHYTELMTRLHAHGIEPIPVLDPSDMPDALCRVVDGWRSPLAVEAYAQFVRAVLAHMGHLARTWVSVLPTCDAGTDGAADLDRRRSVRHMLLAQARAAGVYHRDLSGAGGAAHGRFAVSIACHHRASDAGAATGDGEHADFDRIVEAFGHFCTPAPSREDGFAWGFTTAQRALLSRAVDAIVLDCTLEEDDGRWFCASCDEHGGIDNECASGRCDDGNTEATALAASVRGLPVDGQAQALSSWIDRAAAALPGVPILVCDGTATDPAKEDRPMDMDTEGGEIEPTFGQLPADGSAMHACLPDGVLDADDKEIDQDVSLDVDAVVKSLAARFAAAHRASLAGRPVEMYLVRPG</sequence>
<reference evidence="1" key="1">
    <citation type="submission" date="2022-06" db="EMBL/GenBank/DDBJ databases">
        <authorList>
            <person name="Legendre M."/>
            <person name="Claverie J.-M."/>
            <person name="Alempic J.-M."/>
            <person name="Abergel C."/>
        </authorList>
    </citation>
    <scope>NUCLEOTIDE SEQUENCE</scope>
    <source>
        <strain evidence="1">Kuranda</strain>
    </source>
</reference>
<dbReference type="Pfam" id="PF00232">
    <property type="entry name" value="Glyco_hydro_1"/>
    <property type="match status" value="1"/>
</dbReference>
<proteinExistence type="predicted"/>
<dbReference type="InterPro" id="IPR001360">
    <property type="entry name" value="Glyco_hydro_1"/>
</dbReference>
<accession>A0AA95J1W4</accession>
<evidence type="ECO:0000313" key="2">
    <source>
        <dbReference type="Proteomes" id="UP001185135"/>
    </source>
</evidence>
<dbReference type="Proteomes" id="UP001185135">
    <property type="component" value="Segment"/>
</dbReference>
<dbReference type="GO" id="GO:0005975">
    <property type="term" value="P:carbohydrate metabolic process"/>
    <property type="evidence" value="ECO:0007669"/>
    <property type="project" value="InterPro"/>
</dbReference>
<dbReference type="Gene3D" id="3.20.20.80">
    <property type="entry name" value="Glycosidases"/>
    <property type="match status" value="1"/>
</dbReference>
<evidence type="ECO:0000313" key="1">
    <source>
        <dbReference type="EMBL" id="WBR14189.1"/>
    </source>
</evidence>
<dbReference type="SUPFAM" id="SSF51445">
    <property type="entry name" value="(Trans)glycosidases"/>
    <property type="match status" value="1"/>
</dbReference>
<name>A0AA95J1W4_9VIRU</name>